<dbReference type="InterPro" id="IPR034756">
    <property type="entry name" value="T2SSM_b"/>
</dbReference>
<organism evidence="2 3">
    <name type="scientific">Gemmatimonas phototrophica</name>
    <dbReference type="NCBI Taxonomy" id="1379270"/>
    <lineage>
        <taxon>Bacteria</taxon>
        <taxon>Pseudomonadati</taxon>
        <taxon>Gemmatimonadota</taxon>
        <taxon>Gemmatimonadia</taxon>
        <taxon>Gemmatimonadales</taxon>
        <taxon>Gemmatimonadaceae</taxon>
        <taxon>Gemmatimonas</taxon>
    </lineage>
</organism>
<dbReference type="STRING" id="1379270.GEMMAAP_06155"/>
<proteinExistence type="predicted"/>
<evidence type="ECO:0000256" key="1">
    <source>
        <dbReference type="SAM" id="Phobius"/>
    </source>
</evidence>
<reference evidence="2 3" key="1">
    <citation type="journal article" date="2014" name="Proc. Natl. Acad. Sci. U.S.A.">
        <title>Functional type 2 photosynthetic reaction centers found in the rare bacterial phylum Gemmatimonadetes.</title>
        <authorList>
            <person name="Zeng Y."/>
            <person name="Feng F."/>
            <person name="Medova H."/>
            <person name="Dean J."/>
            <person name="Koblizek M."/>
        </authorList>
    </citation>
    <scope>NUCLEOTIDE SEQUENCE [LARGE SCALE GENOMIC DNA]</scope>
    <source>
        <strain evidence="2 3">AP64</strain>
    </source>
</reference>
<keyword evidence="1" id="KW-0472">Membrane</keyword>
<evidence type="ECO:0008006" key="4">
    <source>
        <dbReference type="Google" id="ProtNLM"/>
    </source>
</evidence>
<dbReference type="eggNOG" id="ENOG502ZMTH">
    <property type="taxonomic scope" value="Bacteria"/>
</dbReference>
<dbReference type="InterPro" id="IPR014717">
    <property type="entry name" value="Transl_elong_EF1B/ribsomal_bS6"/>
</dbReference>
<dbReference type="EMBL" id="CP011454">
    <property type="protein sequence ID" value="AMW04540.1"/>
    <property type="molecule type" value="Genomic_DNA"/>
</dbReference>
<protein>
    <recommendedName>
        <fullName evidence="4">General secretion pathway protein GspM</fullName>
    </recommendedName>
</protein>
<name>A0A143BJ86_9BACT</name>
<reference evidence="2 3" key="2">
    <citation type="journal article" date="2016" name="Environ. Microbiol. Rep.">
        <title>Metagenomic evidence for the presence of phototrophic Gemmatimonadetes bacteria in diverse environments.</title>
        <authorList>
            <person name="Zeng Y."/>
            <person name="Baumbach J."/>
            <person name="Barbosa E.G."/>
            <person name="Azevedo V."/>
            <person name="Zhang C."/>
            <person name="Koblizek M."/>
        </authorList>
    </citation>
    <scope>NUCLEOTIDE SEQUENCE [LARGE SCALE GENOMIC DNA]</scope>
    <source>
        <strain evidence="2 3">AP64</strain>
    </source>
</reference>
<gene>
    <name evidence="2" type="ORF">GEMMAAP_06155</name>
</gene>
<dbReference type="RefSeq" id="WP_026850278.1">
    <property type="nucleotide sequence ID" value="NZ_CP011454.1"/>
</dbReference>
<dbReference type="OrthoDB" id="9895760at2"/>
<dbReference type="Gene3D" id="3.30.70.60">
    <property type="match status" value="1"/>
</dbReference>
<evidence type="ECO:0000313" key="3">
    <source>
        <dbReference type="Proteomes" id="UP000076404"/>
    </source>
</evidence>
<keyword evidence="3" id="KW-1185">Reference proteome</keyword>
<accession>A0A143BJ86</accession>
<keyword evidence="1" id="KW-1133">Transmembrane helix</keyword>
<dbReference type="Proteomes" id="UP000076404">
    <property type="component" value="Chromosome"/>
</dbReference>
<dbReference type="AlphaFoldDB" id="A0A143BJ86"/>
<keyword evidence="1" id="KW-0812">Transmembrane</keyword>
<dbReference type="KEGG" id="gph:GEMMAAP_06155"/>
<feature type="transmembrane region" description="Helical" evidence="1">
    <location>
        <begin position="13"/>
        <end position="36"/>
    </location>
</feature>
<evidence type="ECO:0000313" key="2">
    <source>
        <dbReference type="EMBL" id="AMW04540.1"/>
    </source>
</evidence>
<dbReference type="Pfam" id="PF10741">
    <property type="entry name" value="T2SSM_b"/>
    <property type="match status" value="1"/>
</dbReference>
<sequence length="191" mass="20594">MSASRSEQQRERLVVRGGALIATAALLVVYGLLPLWRHFQSRELQISATRERAGLFAGYIARTSDLERTADADERWLAASPRRALHASDASLAASALQTLLQDAAEGAGMAVSRVEVEPESDSTEAVRGTLTAVGDIHGLAALLRTLESGARLVQVERFTVQQNSALRGAPDVLQLSLSVRAAVIRDERPR</sequence>